<feature type="domain" description="RCK N-terminal" evidence="12">
    <location>
        <begin position="427"/>
        <end position="536"/>
    </location>
</feature>
<feature type="transmembrane region" description="Helical" evidence="10">
    <location>
        <begin position="347"/>
        <end position="366"/>
    </location>
</feature>
<dbReference type="OrthoDB" id="9781411at2"/>
<evidence type="ECO:0000256" key="1">
    <source>
        <dbReference type="ARBA" id="ARBA00004141"/>
    </source>
</evidence>
<evidence type="ECO:0000256" key="3">
    <source>
        <dbReference type="ARBA" id="ARBA00022449"/>
    </source>
</evidence>
<evidence type="ECO:0000256" key="7">
    <source>
        <dbReference type="ARBA" id="ARBA00022989"/>
    </source>
</evidence>
<feature type="transmembrane region" description="Helical" evidence="10">
    <location>
        <begin position="72"/>
        <end position="91"/>
    </location>
</feature>
<dbReference type="PANTHER" id="PTHR46157:SF4">
    <property type="entry name" value="K(+) EFFLUX ANTIPORTER 3, CHLOROPLASTIC"/>
    <property type="match status" value="1"/>
</dbReference>
<organism evidence="13 14">
    <name type="scientific">Henriciella barbarensis</name>
    <dbReference type="NCBI Taxonomy" id="86342"/>
    <lineage>
        <taxon>Bacteria</taxon>
        <taxon>Pseudomonadati</taxon>
        <taxon>Pseudomonadota</taxon>
        <taxon>Alphaproteobacteria</taxon>
        <taxon>Hyphomonadales</taxon>
        <taxon>Hyphomonadaceae</taxon>
        <taxon>Henriciella</taxon>
    </lineage>
</organism>
<evidence type="ECO:0000256" key="8">
    <source>
        <dbReference type="ARBA" id="ARBA00023065"/>
    </source>
</evidence>
<dbReference type="Gene3D" id="3.40.50.720">
    <property type="entry name" value="NAD(P)-binding Rossmann-like Domain"/>
    <property type="match status" value="1"/>
</dbReference>
<name>A0A399QRC3_9PROT</name>
<feature type="transmembrane region" description="Helical" evidence="10">
    <location>
        <begin position="195"/>
        <end position="216"/>
    </location>
</feature>
<dbReference type="PANTHER" id="PTHR46157">
    <property type="entry name" value="K(+) EFFLUX ANTIPORTER 3, CHLOROPLASTIC"/>
    <property type="match status" value="1"/>
</dbReference>
<keyword evidence="4" id="KW-0633">Potassium transport</keyword>
<dbReference type="GO" id="GO:0006813">
    <property type="term" value="P:potassium ion transport"/>
    <property type="evidence" value="ECO:0007669"/>
    <property type="project" value="UniProtKB-KW"/>
</dbReference>
<evidence type="ECO:0000256" key="9">
    <source>
        <dbReference type="ARBA" id="ARBA00023136"/>
    </source>
</evidence>
<proteinExistence type="predicted"/>
<dbReference type="SUPFAM" id="SSF51735">
    <property type="entry name" value="NAD(P)-binding Rossmann-fold domains"/>
    <property type="match status" value="1"/>
</dbReference>
<dbReference type="Pfam" id="PF00999">
    <property type="entry name" value="Na_H_Exchanger"/>
    <property type="match status" value="1"/>
</dbReference>
<comment type="subcellular location">
    <subcellularLocation>
        <location evidence="1">Membrane</location>
        <topology evidence="1">Multi-pass membrane protein</topology>
    </subcellularLocation>
</comment>
<feature type="transmembrane region" description="Helical" evidence="10">
    <location>
        <begin position="289"/>
        <end position="308"/>
    </location>
</feature>
<evidence type="ECO:0000256" key="10">
    <source>
        <dbReference type="SAM" id="Phobius"/>
    </source>
</evidence>
<keyword evidence="2" id="KW-0813">Transport</keyword>
<protein>
    <submittedName>
        <fullName evidence="13">Potassium transporter KefB</fullName>
    </submittedName>
</protein>
<keyword evidence="14" id="KW-1185">Reference proteome</keyword>
<sequence>MVQYSGQRRIGMADPATTPVDALIPAMTLLAAGGAAALVSKALKLSPIVGYLAVGILMGPHVFGLMEESSTTHLLAELGVVFLLFDIGLHVSLRELKESQRDLMGLAPAHLVLTSVPFTIALTLFGLDWPIALALGISFGLSSTAVVSRVMVERGLGSCPLGRSTTHVLIFQDIVAIFLLIFANSLGAGGDGMQLALNLAKAAGLAVLAFIVAFAAGRYLMGPIFKGLAQTRNQEAFTAVTLLLVLGAASATAFLGLSLTLGAFLAGLAVSGTAFRHQVQMETGPFRGLLLSFFFMSVGLSVDLGVLISRWPVVLGVTAAILLVKTLTGFAAARLNKWSNPGSVQLSFLLAQGSEFTLVVLSILVMTTDAVPPALDTIAVASIALSLAAAPFWAAGGMRLSRKVANMLKGQTRPINEITPIGPDRPVIIFGMTQAGRLAADALFDHDIPHVCLDAEPERFVSAIADGYKVAFGNAANLRLVEAVAGPSPRAVIIGAPRYEVSRDLTPAAQREFPDTPRFVSVDNEADRQRFANLGMRAWLSMGEPKGIEMAADILRQLGVDEEKVADWVSREADRFEVDGPKNLGEPVETEAA</sequence>
<evidence type="ECO:0000256" key="6">
    <source>
        <dbReference type="ARBA" id="ARBA00022958"/>
    </source>
</evidence>
<evidence type="ECO:0000259" key="12">
    <source>
        <dbReference type="Pfam" id="PF02254"/>
    </source>
</evidence>
<reference evidence="13 14" key="1">
    <citation type="submission" date="2018-08" db="EMBL/GenBank/DDBJ databases">
        <title>Henriciella mobilis sp. nov., isolated from seawater.</title>
        <authorList>
            <person name="Cheng H."/>
            <person name="Wu Y.-H."/>
            <person name="Xu X.-W."/>
            <person name="Guo L.-L."/>
        </authorList>
    </citation>
    <scope>NUCLEOTIDE SEQUENCE [LARGE SCALE GENOMIC DNA]</scope>
    <source>
        <strain evidence="13 14">CCUG66934</strain>
    </source>
</reference>
<keyword evidence="3" id="KW-0050">Antiport</keyword>
<dbReference type="GO" id="GO:0015297">
    <property type="term" value="F:antiporter activity"/>
    <property type="evidence" value="ECO:0007669"/>
    <property type="project" value="UniProtKB-KW"/>
</dbReference>
<dbReference type="InterPro" id="IPR003148">
    <property type="entry name" value="RCK_N"/>
</dbReference>
<dbReference type="Proteomes" id="UP000265431">
    <property type="component" value="Unassembled WGS sequence"/>
</dbReference>
<feature type="domain" description="Cation/H+ exchanger transmembrane" evidence="11">
    <location>
        <begin position="36"/>
        <end position="390"/>
    </location>
</feature>
<feature type="transmembrane region" description="Helical" evidence="10">
    <location>
        <begin position="261"/>
        <end position="277"/>
    </location>
</feature>
<evidence type="ECO:0000259" key="11">
    <source>
        <dbReference type="Pfam" id="PF00999"/>
    </source>
</evidence>
<evidence type="ECO:0000256" key="5">
    <source>
        <dbReference type="ARBA" id="ARBA00022692"/>
    </source>
</evidence>
<dbReference type="EMBL" id="QWGB01000009">
    <property type="protein sequence ID" value="RIJ21390.1"/>
    <property type="molecule type" value="Genomic_DNA"/>
</dbReference>
<feature type="transmembrane region" description="Helical" evidence="10">
    <location>
        <begin position="131"/>
        <end position="152"/>
    </location>
</feature>
<dbReference type="InterPro" id="IPR006153">
    <property type="entry name" value="Cation/H_exchanger_TM"/>
</dbReference>
<evidence type="ECO:0000313" key="13">
    <source>
        <dbReference type="EMBL" id="RIJ21390.1"/>
    </source>
</evidence>
<gene>
    <name evidence="13" type="ORF">D1224_13835</name>
</gene>
<keyword evidence="8" id="KW-0406">Ion transport</keyword>
<evidence type="ECO:0000313" key="14">
    <source>
        <dbReference type="Proteomes" id="UP000265431"/>
    </source>
</evidence>
<dbReference type="AlphaFoldDB" id="A0A399QRC3"/>
<dbReference type="Gene3D" id="1.20.1530.20">
    <property type="match status" value="1"/>
</dbReference>
<comment type="caution">
    <text evidence="13">The sequence shown here is derived from an EMBL/GenBank/DDBJ whole genome shotgun (WGS) entry which is preliminary data.</text>
</comment>
<keyword evidence="9 10" id="KW-0472">Membrane</keyword>
<evidence type="ECO:0000256" key="2">
    <source>
        <dbReference type="ARBA" id="ARBA00022448"/>
    </source>
</evidence>
<dbReference type="InterPro" id="IPR036291">
    <property type="entry name" value="NAD(P)-bd_dom_sf"/>
</dbReference>
<feature type="transmembrane region" description="Helical" evidence="10">
    <location>
        <begin position="48"/>
        <end position="66"/>
    </location>
</feature>
<accession>A0A399QRC3</accession>
<feature type="transmembrane region" description="Helical" evidence="10">
    <location>
        <begin position="22"/>
        <end position="39"/>
    </location>
</feature>
<dbReference type="GO" id="GO:1902600">
    <property type="term" value="P:proton transmembrane transport"/>
    <property type="evidence" value="ECO:0007669"/>
    <property type="project" value="InterPro"/>
</dbReference>
<dbReference type="InterPro" id="IPR038770">
    <property type="entry name" value="Na+/solute_symporter_sf"/>
</dbReference>
<dbReference type="GO" id="GO:0005886">
    <property type="term" value="C:plasma membrane"/>
    <property type="evidence" value="ECO:0007669"/>
    <property type="project" value="TreeGrafter"/>
</dbReference>
<keyword evidence="7 10" id="KW-1133">Transmembrane helix</keyword>
<feature type="transmembrane region" description="Helical" evidence="10">
    <location>
        <begin position="314"/>
        <end position="335"/>
    </location>
</feature>
<feature type="transmembrane region" description="Helical" evidence="10">
    <location>
        <begin position="103"/>
        <end position="125"/>
    </location>
</feature>
<dbReference type="Pfam" id="PF02254">
    <property type="entry name" value="TrkA_N"/>
    <property type="match status" value="1"/>
</dbReference>
<keyword evidence="5 10" id="KW-0812">Transmembrane</keyword>
<keyword evidence="6" id="KW-0630">Potassium</keyword>
<feature type="transmembrane region" description="Helical" evidence="10">
    <location>
        <begin position="164"/>
        <end position="183"/>
    </location>
</feature>
<feature type="transmembrane region" description="Helical" evidence="10">
    <location>
        <begin position="378"/>
        <end position="400"/>
    </location>
</feature>
<evidence type="ECO:0000256" key="4">
    <source>
        <dbReference type="ARBA" id="ARBA00022538"/>
    </source>
</evidence>